<dbReference type="RefSeq" id="WP_013347427.1">
    <property type="nucleotide sequence ID" value="NC_014550.1"/>
</dbReference>
<dbReference type="GeneID" id="303183651"/>
<protein>
    <recommendedName>
        <fullName evidence="3">CdiI immunity protein domain-containing protein</fullName>
    </recommendedName>
</protein>
<sequence length="109" mass="12466">MVKLFGKGRRGDDIIFELAAIASCAVHPKFLDDSVVSTASVDDDYLDFSEHLNCFVDTVEERFAADGRLQASFVWSEWTRHMSGLPQEFVPLRIAQVHFQRLMDRLAKF</sequence>
<dbReference type="EMBL" id="FQ311875">
    <property type="protein sequence ID" value="CBT74273.1"/>
    <property type="molecule type" value="Genomic_DNA"/>
</dbReference>
<reference evidence="2" key="1">
    <citation type="journal article" date="2010" name="PLoS ONE">
        <title>The Arthrobacter arilaitensis Re117 genome sequence reveals its genetic adaptation to the surface of cheese.</title>
        <authorList>
            <person name="Monnet C."/>
            <person name="Loux V."/>
            <person name="Gibrat J.F."/>
            <person name="Spinnler E."/>
            <person name="Barbe V."/>
            <person name="Vacherie B."/>
            <person name="Gavory F."/>
            <person name="Gourbeyre E."/>
            <person name="Siguier P."/>
            <person name="Chandler M."/>
            <person name="Elleuch R."/>
            <person name="Irlinger F."/>
            <person name="Vallaeys T."/>
        </authorList>
    </citation>
    <scope>NUCLEOTIDE SEQUENCE</scope>
    <source>
        <strain evidence="2">DSM 16368 / CIP 108037 / IAM 15318 / JCM 13566 / Re117</strain>
    </source>
</reference>
<evidence type="ECO:0008006" key="3">
    <source>
        <dbReference type="Google" id="ProtNLM"/>
    </source>
</evidence>
<reference evidence="2" key="2">
    <citation type="submission" date="2010-07" db="EMBL/GenBank/DDBJ databases">
        <title>Complete genome sequence of Arthrobacter arilaitensis (strain DSM 16368 / CIP 108037 / JCM 13566 / Re117).</title>
        <authorList>
            <person name="Genoscope."/>
        </authorList>
    </citation>
    <scope>NUCLEOTIDE SEQUENCE [LARGE SCALE GENOMIC DNA]</scope>
    <source>
        <strain evidence="2">DSM 16368 / CIP 108037 / IAM 15318 / JCM 13566 / Re117</strain>
    </source>
</reference>
<proteinExistence type="predicted"/>
<gene>
    <name evidence="1" type="ordered locus">AARI_00240</name>
</gene>
<accession>A0ABM9PSU3</accession>
<evidence type="ECO:0000313" key="1">
    <source>
        <dbReference type="EMBL" id="CBT74273.1"/>
    </source>
</evidence>
<evidence type="ECO:0000313" key="2">
    <source>
        <dbReference type="Proteomes" id="UP000006878"/>
    </source>
</evidence>
<organism evidence="1 2">
    <name type="scientific">Glutamicibacter arilaitensis (strain DSM 16368 / CIP 108037 / IAM 15318 / JCM 13566 / NCIMB 14258 / Re117)</name>
    <name type="common">Arthrobacter arilaitensis</name>
    <dbReference type="NCBI Taxonomy" id="861360"/>
    <lineage>
        <taxon>Bacteria</taxon>
        <taxon>Bacillati</taxon>
        <taxon>Actinomycetota</taxon>
        <taxon>Actinomycetes</taxon>
        <taxon>Micrococcales</taxon>
        <taxon>Micrococcaceae</taxon>
        <taxon>Glutamicibacter</taxon>
    </lineage>
</organism>
<keyword evidence="2" id="KW-1185">Reference proteome</keyword>
<dbReference type="Proteomes" id="UP000006878">
    <property type="component" value="Chromosome"/>
</dbReference>
<name>A0ABM9PSU3_GLUAR</name>